<proteinExistence type="predicted"/>
<dbReference type="Proteomes" id="UP000018840">
    <property type="component" value="Unassembled WGS sequence"/>
</dbReference>
<reference evidence="1 2" key="1">
    <citation type="submission" date="2013-12" db="EMBL/GenBank/DDBJ databases">
        <title>A Varibaculum cambriense genome reconstructed from a premature infant gut community with otherwise low bacterial novelty that shifts toward anaerobic metabolism during the third week of life.</title>
        <authorList>
            <person name="Brown C.T."/>
            <person name="Sharon I."/>
            <person name="Thomas B.C."/>
            <person name="Castelle C.J."/>
            <person name="Morowitz M.J."/>
            <person name="Banfield J.F."/>
        </authorList>
    </citation>
    <scope>NUCLEOTIDE SEQUENCE [LARGE SCALE GENOMIC DNA]</scope>
    <source>
        <strain evidence="2">DORA_17_25</strain>
    </source>
</reference>
<name>W1TYV9_9FIRM</name>
<sequence length="37" mass="4254">MEGQLDAVYLRCVQPLSPARRVILPRKATDAKPTFRR</sequence>
<comment type="caution">
    <text evidence="1">The sequence shown here is derived from an EMBL/GenBank/DDBJ whole genome shotgun (WGS) entry which is preliminary data.</text>
</comment>
<accession>W1TYV9</accession>
<organism evidence="1 2">
    <name type="scientific">Negativicoccus succinicivorans DORA_17_25</name>
    <dbReference type="NCBI Taxonomy" id="1403945"/>
    <lineage>
        <taxon>Bacteria</taxon>
        <taxon>Bacillati</taxon>
        <taxon>Bacillota</taxon>
        <taxon>Negativicutes</taxon>
        <taxon>Veillonellales</taxon>
        <taxon>Veillonellaceae</taxon>
        <taxon>Negativicoccus</taxon>
    </lineage>
</organism>
<protein>
    <submittedName>
        <fullName evidence="1">Uncharacterized protein</fullName>
    </submittedName>
</protein>
<dbReference type="AlphaFoldDB" id="W1TYV9"/>
<evidence type="ECO:0000313" key="1">
    <source>
        <dbReference type="EMBL" id="ETI86616.1"/>
    </source>
</evidence>
<evidence type="ECO:0000313" key="2">
    <source>
        <dbReference type="Proteomes" id="UP000018840"/>
    </source>
</evidence>
<gene>
    <name evidence="1" type="ORF">Q612_NSC00291G0006</name>
</gene>
<dbReference type="EMBL" id="AZMC01000291">
    <property type="protein sequence ID" value="ETI86616.1"/>
    <property type="molecule type" value="Genomic_DNA"/>
</dbReference>